<keyword evidence="6" id="KW-1185">Reference proteome</keyword>
<dbReference type="NCBIfam" id="TIGR01760">
    <property type="entry name" value="tape_meas_TP901"/>
    <property type="match status" value="1"/>
</dbReference>
<proteinExistence type="predicted"/>
<sequence length="853" mass="92074">MSGTSVVARVGLDDRGFQEGVQKIQRSLKVVKSEFAAASSKLGDFGKSTEGLKLKADSLNKQMELQRAKVAALKKSYEESVAAKGEDSRATENLRIKLNYAISDMNKMENELSDINRQIEIQSSRFTTLGESLEGIGSKMKSVGEGFSSAGKSLSMTVTAPIVAAGTGLIKLAQDFESANNEIRIGTGATGEALKELSNDFKTVYTSVNTNIGDASKVVADLNTRTGLTGDSLKDLSVQMLRLAKITGEDLNSLIPSSTRMFQDAGVSAEDYSRALDHTFKVSQNTGIGVSRLQQLMTQFGGPLRQMGFDWETAAVMLGKFEKEGVNTELVVGSLRIALGKMAREGISEPSKALAEMIARIKEAGTAGEANALALEIFGAKAGPDMAAAIREGRLDLEELIETVKMSPETIEKAAKDTETLADKFAVLKNKMAVSLEPLGARLIEAMDRAMPALERFLEKITEIIERFANLSPAQQDMIIKMALIAAAIGPVLLVIGKFISIGGALFSTLGSISTAIGAAGGASAAFGGVLTAITGPVGIAIASFVALVSAFTALYLSNEDFRVKVNETWNEVKLLITSVIEVIKDLISGFVNFTKEIWQKYGDDLIAIISSAFSVISNVVTTALNLIRDIIKISTNLINGDWQGVWEGIKSLTSNLWNGIKSIIESVLGLIKNIITLQLNYIKDFVSGIWNALKSLTSNAWNEIKTAIEKPINSARDTVKKALDSIYSFFKNLKLPEIKIPKIKLPHFSLKGSFSLNPPSVPKLSVDWYAKGGIFNAPRIIGIGESGPEAVLPIDKIDEIIGRAMKKSGYGVSVNNNISINASIRDDQDIDKLAQRIFKEQNKYRRGIGFRR</sequence>
<gene>
    <name evidence="5" type="ORF">J2Z35_002521</name>
</gene>
<evidence type="ECO:0000256" key="2">
    <source>
        <dbReference type="SAM" id="Coils"/>
    </source>
</evidence>
<keyword evidence="3" id="KW-1133">Transmembrane helix</keyword>
<dbReference type="PANTHER" id="PTHR37813:SF1">
    <property type="entry name" value="FELS-2 PROPHAGE PROTEIN"/>
    <property type="match status" value="1"/>
</dbReference>
<dbReference type="Proteomes" id="UP001314903">
    <property type="component" value="Unassembled WGS sequence"/>
</dbReference>
<evidence type="ECO:0000256" key="1">
    <source>
        <dbReference type="ARBA" id="ARBA00022612"/>
    </source>
</evidence>
<dbReference type="Gene3D" id="1.20.120.20">
    <property type="entry name" value="Apolipoprotein"/>
    <property type="match status" value="1"/>
</dbReference>
<dbReference type="InterPro" id="IPR010090">
    <property type="entry name" value="Phage_tape_meas"/>
</dbReference>
<keyword evidence="3" id="KW-0812">Transmembrane</keyword>
<accession>A0ABS4KLP8</accession>
<organism evidence="5 6">
    <name type="scientific">Acetoanaerobium pronyense</name>
    <dbReference type="NCBI Taxonomy" id="1482736"/>
    <lineage>
        <taxon>Bacteria</taxon>
        <taxon>Bacillati</taxon>
        <taxon>Bacillota</taxon>
        <taxon>Clostridia</taxon>
        <taxon>Peptostreptococcales</taxon>
        <taxon>Filifactoraceae</taxon>
        <taxon>Acetoanaerobium</taxon>
    </lineage>
</organism>
<reference evidence="5 6" key="1">
    <citation type="submission" date="2021-03" db="EMBL/GenBank/DDBJ databases">
        <title>Genomic Encyclopedia of Type Strains, Phase IV (KMG-IV): sequencing the most valuable type-strain genomes for metagenomic binning, comparative biology and taxonomic classification.</title>
        <authorList>
            <person name="Goeker M."/>
        </authorList>
    </citation>
    <scope>NUCLEOTIDE SEQUENCE [LARGE SCALE GENOMIC DNA]</scope>
    <source>
        <strain evidence="5 6">DSM 27512</strain>
    </source>
</reference>
<keyword evidence="2" id="KW-0175">Coiled coil</keyword>
<feature type="transmembrane region" description="Helical" evidence="3">
    <location>
        <begin position="478"/>
        <end position="497"/>
    </location>
</feature>
<keyword evidence="1" id="KW-1188">Viral release from host cell</keyword>
<feature type="transmembrane region" description="Helical" evidence="3">
    <location>
        <begin position="606"/>
        <end position="628"/>
    </location>
</feature>
<feature type="coiled-coil region" evidence="2">
    <location>
        <begin position="56"/>
        <end position="125"/>
    </location>
</feature>
<keyword evidence="3" id="KW-0472">Membrane</keyword>
<feature type="domain" description="Phage tail tape measure protein" evidence="4">
    <location>
        <begin position="209"/>
        <end position="356"/>
    </location>
</feature>
<dbReference type="InterPro" id="IPR016024">
    <property type="entry name" value="ARM-type_fold"/>
</dbReference>
<dbReference type="SUPFAM" id="SSF48371">
    <property type="entry name" value="ARM repeat"/>
    <property type="match status" value="1"/>
</dbReference>
<comment type="caution">
    <text evidence="5">The sequence shown here is derived from an EMBL/GenBank/DDBJ whole genome shotgun (WGS) entry which is preliminary data.</text>
</comment>
<feature type="transmembrane region" description="Helical" evidence="3">
    <location>
        <begin position="533"/>
        <end position="557"/>
    </location>
</feature>
<evidence type="ECO:0000256" key="3">
    <source>
        <dbReference type="SAM" id="Phobius"/>
    </source>
</evidence>
<evidence type="ECO:0000313" key="5">
    <source>
        <dbReference type="EMBL" id="MBP2028691.1"/>
    </source>
</evidence>
<name>A0ABS4KLP8_9FIRM</name>
<evidence type="ECO:0000259" key="4">
    <source>
        <dbReference type="Pfam" id="PF10145"/>
    </source>
</evidence>
<dbReference type="PANTHER" id="PTHR37813">
    <property type="entry name" value="FELS-2 PROPHAGE PROTEIN"/>
    <property type="match status" value="1"/>
</dbReference>
<dbReference type="Pfam" id="PF10145">
    <property type="entry name" value="PhageMin_Tail"/>
    <property type="match status" value="1"/>
</dbReference>
<dbReference type="RefSeq" id="WP_209661750.1">
    <property type="nucleotide sequence ID" value="NZ_JAGGLI010000036.1"/>
</dbReference>
<dbReference type="EMBL" id="JAGGLI010000036">
    <property type="protein sequence ID" value="MBP2028691.1"/>
    <property type="molecule type" value="Genomic_DNA"/>
</dbReference>
<evidence type="ECO:0000313" key="6">
    <source>
        <dbReference type="Proteomes" id="UP001314903"/>
    </source>
</evidence>
<protein>
    <submittedName>
        <fullName evidence="5">TP901 family phage tail tape measure protein</fullName>
    </submittedName>
</protein>